<sequence length="80" mass="8241">MMAGANICPQTAVALDGVLQARGDRFIKEDEVVVTIGTASGIKFAASGITHHLKGSPKDFANPPQVLPGNIAAIEKALSL</sequence>
<name>A0A0G1BD12_9BACT</name>
<proteinExistence type="predicted"/>
<gene>
    <name evidence="1" type="ORF">UV41_C0006G0021</name>
</gene>
<reference evidence="1 2" key="1">
    <citation type="journal article" date="2015" name="Nature">
        <title>rRNA introns, odd ribosomes, and small enigmatic genomes across a large radiation of phyla.</title>
        <authorList>
            <person name="Brown C.T."/>
            <person name="Hug L.A."/>
            <person name="Thomas B.C."/>
            <person name="Sharon I."/>
            <person name="Castelle C.J."/>
            <person name="Singh A."/>
            <person name="Wilkins M.J."/>
            <person name="Williams K.H."/>
            <person name="Banfield J.F."/>
        </authorList>
    </citation>
    <scope>NUCLEOTIDE SEQUENCE [LARGE SCALE GENOMIC DNA]</scope>
</reference>
<dbReference type="InterPro" id="IPR036052">
    <property type="entry name" value="TrpB-like_PALP_sf"/>
</dbReference>
<protein>
    <recommendedName>
        <fullName evidence="3">Threonine synthase</fullName>
    </recommendedName>
</protein>
<dbReference type="AlphaFoldDB" id="A0A0G1BD12"/>
<evidence type="ECO:0000313" key="2">
    <source>
        <dbReference type="Proteomes" id="UP000034785"/>
    </source>
</evidence>
<organism evidence="1 2">
    <name type="scientific">Candidatus Daviesbacteria bacterium GW2011_GWA2_42_7</name>
    <dbReference type="NCBI Taxonomy" id="1618425"/>
    <lineage>
        <taxon>Bacteria</taxon>
        <taxon>Candidatus Daviesiibacteriota</taxon>
    </lineage>
</organism>
<evidence type="ECO:0000313" key="1">
    <source>
        <dbReference type="EMBL" id="KKS71069.1"/>
    </source>
</evidence>
<evidence type="ECO:0008006" key="3">
    <source>
        <dbReference type="Google" id="ProtNLM"/>
    </source>
</evidence>
<dbReference type="Gene3D" id="3.40.50.1100">
    <property type="match status" value="1"/>
</dbReference>
<dbReference type="SUPFAM" id="SSF53686">
    <property type="entry name" value="Tryptophan synthase beta subunit-like PLP-dependent enzymes"/>
    <property type="match status" value="1"/>
</dbReference>
<comment type="caution">
    <text evidence="1">The sequence shown here is derived from an EMBL/GenBank/DDBJ whole genome shotgun (WGS) entry which is preliminary data.</text>
</comment>
<accession>A0A0G1BD12</accession>
<dbReference type="Proteomes" id="UP000034785">
    <property type="component" value="Unassembled WGS sequence"/>
</dbReference>
<dbReference type="EMBL" id="LCEJ01000006">
    <property type="protein sequence ID" value="KKS71069.1"/>
    <property type="molecule type" value="Genomic_DNA"/>
</dbReference>